<dbReference type="GO" id="GO:0000976">
    <property type="term" value="F:transcription cis-regulatory region binding"/>
    <property type="evidence" value="ECO:0007669"/>
    <property type="project" value="TreeGrafter"/>
</dbReference>
<name>A0A1L8RHL4_9ENTE</name>
<keyword evidence="1" id="KW-0805">Transcription regulation</keyword>
<dbReference type="Pfam" id="PF00356">
    <property type="entry name" value="LacI"/>
    <property type="match status" value="1"/>
</dbReference>
<dbReference type="PROSITE" id="PS50932">
    <property type="entry name" value="HTH_LACI_2"/>
    <property type="match status" value="1"/>
</dbReference>
<dbReference type="PROSITE" id="PS50943">
    <property type="entry name" value="HTH_CROC1"/>
    <property type="match status" value="1"/>
</dbReference>
<proteinExistence type="predicted"/>
<evidence type="ECO:0000256" key="2">
    <source>
        <dbReference type="ARBA" id="ARBA00023125"/>
    </source>
</evidence>
<organism evidence="6 7">
    <name type="scientific">Enterococcus canis</name>
    <dbReference type="NCBI Taxonomy" id="214095"/>
    <lineage>
        <taxon>Bacteria</taxon>
        <taxon>Bacillati</taxon>
        <taxon>Bacillota</taxon>
        <taxon>Bacilli</taxon>
        <taxon>Lactobacillales</taxon>
        <taxon>Enterococcaceae</taxon>
        <taxon>Enterococcus</taxon>
    </lineage>
</organism>
<dbReference type="Pfam" id="PF13377">
    <property type="entry name" value="Peripla_BP_3"/>
    <property type="match status" value="1"/>
</dbReference>
<dbReference type="PANTHER" id="PTHR30146:SF145">
    <property type="entry name" value="RIBOSE OPERON REPRESSOR"/>
    <property type="match status" value="1"/>
</dbReference>
<evidence type="ECO:0000256" key="1">
    <source>
        <dbReference type="ARBA" id="ARBA00023015"/>
    </source>
</evidence>
<dbReference type="InterPro" id="IPR010982">
    <property type="entry name" value="Lambda_DNA-bd_dom_sf"/>
</dbReference>
<sequence>MKENLTIQDIATRAGVSKTTVSRYLNGKYGNMSLKTKAKIKAIIEEVGYRPSKQAQYLKSKKSYLLGLLVADIENLYSAYLIKSVQDALEGTDYQILIMNTNNSKKAEQKALQKLLDQNIDGILLQPVSTNIEDFKLLQDAAIPTILIDRSLVNSHWTTVQSNNYQVTKELANHIIQLGYQRIIHVSEPIENISPRVERYDGMRVEAMTQNIPLDLVELTQKGYSLEAYLAAHPLKEKTAFFAANGNALYEVVATLKRLGLEIPKDCGVSGFDDWFWAELVPPGITTIHQNPHQIGLRAAELLVAEIQEGIPVERIEIPSELHIRHSL</sequence>
<reference evidence="6 7" key="1">
    <citation type="submission" date="2014-12" db="EMBL/GenBank/DDBJ databases">
        <title>Draft genome sequences of 29 type strains of Enterococci.</title>
        <authorList>
            <person name="Zhong Z."/>
            <person name="Sun Z."/>
            <person name="Liu W."/>
            <person name="Zhang W."/>
            <person name="Zhang H."/>
        </authorList>
    </citation>
    <scope>NUCLEOTIDE SEQUENCE [LARGE SCALE GENOMIC DNA]</scope>
    <source>
        <strain evidence="6 7">DSM 17029</strain>
    </source>
</reference>
<dbReference type="InterPro" id="IPR028082">
    <property type="entry name" value="Peripla_BP_I"/>
</dbReference>
<dbReference type="PRINTS" id="PR00036">
    <property type="entry name" value="HTHLACI"/>
</dbReference>
<evidence type="ECO:0000259" key="4">
    <source>
        <dbReference type="PROSITE" id="PS50932"/>
    </source>
</evidence>
<comment type="caution">
    <text evidence="6">The sequence shown here is derived from an EMBL/GenBank/DDBJ whole genome shotgun (WGS) entry which is preliminary data.</text>
</comment>
<dbReference type="STRING" id="214095.RU97_GL000830"/>
<dbReference type="Gene3D" id="3.40.50.2300">
    <property type="match status" value="2"/>
</dbReference>
<dbReference type="GO" id="GO:0003700">
    <property type="term" value="F:DNA-binding transcription factor activity"/>
    <property type="evidence" value="ECO:0007669"/>
    <property type="project" value="TreeGrafter"/>
</dbReference>
<dbReference type="AlphaFoldDB" id="A0A1L8RHL4"/>
<dbReference type="CDD" id="cd01392">
    <property type="entry name" value="HTH_LacI"/>
    <property type="match status" value="1"/>
</dbReference>
<dbReference type="EMBL" id="JXKH01000002">
    <property type="protein sequence ID" value="OJG19259.1"/>
    <property type="molecule type" value="Genomic_DNA"/>
</dbReference>
<dbReference type="PROSITE" id="PS00356">
    <property type="entry name" value="HTH_LACI_1"/>
    <property type="match status" value="1"/>
</dbReference>
<dbReference type="Proteomes" id="UP000181884">
    <property type="component" value="Unassembled WGS sequence"/>
</dbReference>
<dbReference type="SUPFAM" id="SSF47413">
    <property type="entry name" value="lambda repressor-like DNA-binding domains"/>
    <property type="match status" value="1"/>
</dbReference>
<dbReference type="CDD" id="cd06283">
    <property type="entry name" value="PBP1_RegR_EndR_KdgR-like"/>
    <property type="match status" value="1"/>
</dbReference>
<gene>
    <name evidence="6" type="ORF">RU97_GL000830</name>
</gene>
<dbReference type="SMART" id="SM00354">
    <property type="entry name" value="HTH_LACI"/>
    <property type="match status" value="1"/>
</dbReference>
<feature type="domain" description="HTH lacI-type" evidence="4">
    <location>
        <begin position="5"/>
        <end position="60"/>
    </location>
</feature>
<keyword evidence="7" id="KW-1185">Reference proteome</keyword>
<dbReference type="SUPFAM" id="SSF53822">
    <property type="entry name" value="Periplasmic binding protein-like I"/>
    <property type="match status" value="1"/>
</dbReference>
<dbReference type="Gene3D" id="1.10.260.40">
    <property type="entry name" value="lambda repressor-like DNA-binding domains"/>
    <property type="match status" value="1"/>
</dbReference>
<accession>A0A1L8RHL4</accession>
<evidence type="ECO:0000256" key="3">
    <source>
        <dbReference type="ARBA" id="ARBA00023163"/>
    </source>
</evidence>
<keyword evidence="3" id="KW-0804">Transcription</keyword>
<keyword evidence="2" id="KW-0238">DNA-binding</keyword>
<feature type="domain" description="HTH cro/C1-type" evidence="5">
    <location>
        <begin position="2"/>
        <end position="50"/>
    </location>
</feature>
<protein>
    <submittedName>
        <fullName evidence="6">Uncharacterized protein</fullName>
    </submittedName>
</protein>
<dbReference type="RefSeq" id="WP_067389585.1">
    <property type="nucleotide sequence ID" value="NZ_JXKH01000002.1"/>
</dbReference>
<dbReference type="InterPro" id="IPR046335">
    <property type="entry name" value="LacI/GalR-like_sensor"/>
</dbReference>
<dbReference type="InterPro" id="IPR000843">
    <property type="entry name" value="HTH_LacI"/>
</dbReference>
<dbReference type="PANTHER" id="PTHR30146">
    <property type="entry name" value="LACI-RELATED TRANSCRIPTIONAL REPRESSOR"/>
    <property type="match status" value="1"/>
</dbReference>
<evidence type="ECO:0000259" key="5">
    <source>
        <dbReference type="PROSITE" id="PS50943"/>
    </source>
</evidence>
<evidence type="ECO:0000313" key="7">
    <source>
        <dbReference type="Proteomes" id="UP000181884"/>
    </source>
</evidence>
<dbReference type="InterPro" id="IPR001387">
    <property type="entry name" value="Cro/C1-type_HTH"/>
</dbReference>
<evidence type="ECO:0000313" key="6">
    <source>
        <dbReference type="EMBL" id="OJG19259.1"/>
    </source>
</evidence>